<evidence type="ECO:0000313" key="19">
    <source>
        <dbReference type="EMBL" id="KAJ5114481.1"/>
    </source>
</evidence>
<evidence type="ECO:0000256" key="15">
    <source>
        <dbReference type="ARBA" id="ARBA00078545"/>
    </source>
</evidence>
<evidence type="ECO:0000256" key="10">
    <source>
        <dbReference type="ARBA" id="ARBA00023128"/>
    </source>
</evidence>
<organism evidence="19 20">
    <name type="scientific">Penicillium alfredii</name>
    <dbReference type="NCBI Taxonomy" id="1506179"/>
    <lineage>
        <taxon>Eukaryota</taxon>
        <taxon>Fungi</taxon>
        <taxon>Dikarya</taxon>
        <taxon>Ascomycota</taxon>
        <taxon>Pezizomycotina</taxon>
        <taxon>Eurotiomycetes</taxon>
        <taxon>Eurotiomycetidae</taxon>
        <taxon>Eurotiales</taxon>
        <taxon>Aspergillaceae</taxon>
        <taxon>Penicillium</taxon>
    </lineage>
</organism>
<dbReference type="InterPro" id="IPR001926">
    <property type="entry name" value="TrpB-like_PALP"/>
</dbReference>
<reference evidence="19" key="2">
    <citation type="journal article" date="2023" name="IMA Fungus">
        <title>Comparative genomic study of the Penicillium genus elucidates a diverse pangenome and 15 lateral gene transfer events.</title>
        <authorList>
            <person name="Petersen C."/>
            <person name="Sorensen T."/>
            <person name="Nielsen M.R."/>
            <person name="Sondergaard T.E."/>
            <person name="Sorensen J.L."/>
            <person name="Fitzpatrick D.A."/>
            <person name="Frisvad J.C."/>
            <person name="Nielsen K.L."/>
        </authorList>
    </citation>
    <scope>NUCLEOTIDE SEQUENCE</scope>
    <source>
        <strain evidence="19">IBT 34128</strain>
    </source>
</reference>
<evidence type="ECO:0000313" key="20">
    <source>
        <dbReference type="Proteomes" id="UP001141434"/>
    </source>
</evidence>
<evidence type="ECO:0000256" key="1">
    <source>
        <dbReference type="ARBA" id="ARBA00001933"/>
    </source>
</evidence>
<evidence type="ECO:0000256" key="3">
    <source>
        <dbReference type="ARBA" id="ARBA00007103"/>
    </source>
</evidence>
<protein>
    <recommendedName>
        <fullName evidence="13">Cysteine synthase 2</fullName>
        <ecNumber evidence="4">2.5.1.47</ecNumber>
    </recommendedName>
    <alternativeName>
        <fullName evidence="15">Cysteine synthase-like protein</fullName>
    </alternativeName>
    <alternativeName>
        <fullName evidence="14">O-acetylserine (thiol)-lyase 2</fullName>
    </alternativeName>
    <alternativeName>
        <fullName evidence="16">O-acetylserine sulfhydrylase 2</fullName>
    </alternativeName>
</protein>
<evidence type="ECO:0000256" key="11">
    <source>
        <dbReference type="ARBA" id="ARBA00023136"/>
    </source>
</evidence>
<dbReference type="FunFam" id="3.40.50.1100:FF:000096">
    <property type="entry name" value="Related to cysteine synthase"/>
    <property type="match status" value="1"/>
</dbReference>
<dbReference type="PANTHER" id="PTHR10314">
    <property type="entry name" value="CYSTATHIONINE BETA-SYNTHASE"/>
    <property type="match status" value="1"/>
</dbReference>
<evidence type="ECO:0000256" key="2">
    <source>
        <dbReference type="ARBA" id="ARBA00004572"/>
    </source>
</evidence>
<dbReference type="GO" id="GO:0004124">
    <property type="term" value="F:cysteine synthase activity"/>
    <property type="evidence" value="ECO:0007669"/>
    <property type="project" value="UniProtKB-EC"/>
</dbReference>
<keyword evidence="7" id="KW-1000">Mitochondrion outer membrane</keyword>
<keyword evidence="20" id="KW-1185">Reference proteome</keyword>
<dbReference type="AlphaFoldDB" id="A0A9W9KQU0"/>
<proteinExistence type="inferred from homology"/>
<dbReference type="CDD" id="cd01561">
    <property type="entry name" value="CBS_like"/>
    <property type="match status" value="1"/>
</dbReference>
<sequence length="424" mass="45131">MTDHSAVYIGTAFVAGVCVAIACKDLLNRSRREKSTAESPCNGSAARPGPPAIVEGIEGCIGNTPLFRIKSLSDETGCEILAKAEFLNGAGQSSKDRVALSMIEMAEEQGILTPHSGDTIYEGTSGSTGISLATLARAKGYLAHICMPSDQAIEKSNLLLKLGAIVDRVPPAPIVEKDNFVNRARALAQAQTASSSADPTQSVVGSNDRTKSGRGFFADQFENEANWRAHYLGTGPEVYAQCDGQLDAFVAGAGTGGTIAGVARFLKPLLPKLTVVLADPQGSGLYNRVRYGVMFDLREREGTRRRRQIDTIVEGIGINRVTANFEAGKELVDDAVRVTDAQALAMARWLVEKDGIFIGSSSAVNCFAAVKIAMKLGPGHRIVTVLSDSGSRHLSRFWAKAGDVGGAVDTRLEDVLKVRDEDFQ</sequence>
<dbReference type="RefSeq" id="XP_056515674.1">
    <property type="nucleotide sequence ID" value="XM_056650824.1"/>
</dbReference>
<evidence type="ECO:0000256" key="7">
    <source>
        <dbReference type="ARBA" id="ARBA00022787"/>
    </source>
</evidence>
<keyword evidence="9 17" id="KW-1133">Transmembrane helix</keyword>
<evidence type="ECO:0000256" key="6">
    <source>
        <dbReference type="ARBA" id="ARBA00022692"/>
    </source>
</evidence>
<evidence type="ECO:0000256" key="5">
    <source>
        <dbReference type="ARBA" id="ARBA00022679"/>
    </source>
</evidence>
<evidence type="ECO:0000259" key="18">
    <source>
        <dbReference type="Pfam" id="PF00291"/>
    </source>
</evidence>
<dbReference type="SUPFAM" id="SSF53686">
    <property type="entry name" value="Tryptophan synthase beta subunit-like PLP-dependent enzymes"/>
    <property type="match status" value="1"/>
</dbReference>
<evidence type="ECO:0000256" key="4">
    <source>
        <dbReference type="ARBA" id="ARBA00012681"/>
    </source>
</evidence>
<comment type="catalytic activity">
    <reaction evidence="12">
        <text>O-acetyl-L-serine + hydrogen sulfide = L-cysteine + acetate</text>
        <dbReference type="Rhea" id="RHEA:14829"/>
        <dbReference type="ChEBI" id="CHEBI:29919"/>
        <dbReference type="ChEBI" id="CHEBI:30089"/>
        <dbReference type="ChEBI" id="CHEBI:35235"/>
        <dbReference type="ChEBI" id="CHEBI:58340"/>
        <dbReference type="EC" id="2.5.1.47"/>
    </reaction>
</comment>
<keyword evidence="6 17" id="KW-0812">Transmembrane</keyword>
<reference evidence="19" key="1">
    <citation type="submission" date="2022-11" db="EMBL/GenBank/DDBJ databases">
        <authorList>
            <person name="Petersen C."/>
        </authorList>
    </citation>
    <scope>NUCLEOTIDE SEQUENCE</scope>
    <source>
        <strain evidence="19">IBT 34128</strain>
    </source>
</reference>
<comment type="subcellular location">
    <subcellularLocation>
        <location evidence="2">Mitochondrion outer membrane</location>
        <topology evidence="2">Single-pass membrane protein</topology>
    </subcellularLocation>
</comment>
<feature type="domain" description="Tryptophan synthase beta chain-like PALP" evidence="18">
    <location>
        <begin position="58"/>
        <end position="388"/>
    </location>
</feature>
<dbReference type="Gene3D" id="3.40.50.1100">
    <property type="match status" value="2"/>
</dbReference>
<keyword evidence="10" id="KW-0496">Mitochondrion</keyword>
<dbReference type="GeneID" id="81389992"/>
<keyword evidence="5" id="KW-0808">Transferase</keyword>
<keyword evidence="11 17" id="KW-0472">Membrane</keyword>
<dbReference type="Pfam" id="PF00291">
    <property type="entry name" value="PALP"/>
    <property type="match status" value="1"/>
</dbReference>
<evidence type="ECO:0000256" key="9">
    <source>
        <dbReference type="ARBA" id="ARBA00022989"/>
    </source>
</evidence>
<gene>
    <name evidence="19" type="ORF">NUU61_000240</name>
</gene>
<dbReference type="EMBL" id="JAPMSZ010000001">
    <property type="protein sequence ID" value="KAJ5114481.1"/>
    <property type="molecule type" value="Genomic_DNA"/>
</dbReference>
<comment type="cofactor">
    <cofactor evidence="1">
        <name>pyridoxal 5'-phosphate</name>
        <dbReference type="ChEBI" id="CHEBI:597326"/>
    </cofactor>
</comment>
<evidence type="ECO:0000256" key="14">
    <source>
        <dbReference type="ARBA" id="ARBA00078263"/>
    </source>
</evidence>
<comment type="caution">
    <text evidence="19">The sequence shown here is derived from an EMBL/GenBank/DDBJ whole genome shotgun (WGS) entry which is preliminary data.</text>
</comment>
<feature type="transmembrane region" description="Helical" evidence="17">
    <location>
        <begin position="6"/>
        <end position="27"/>
    </location>
</feature>
<keyword evidence="8" id="KW-0663">Pyridoxal phosphate</keyword>
<evidence type="ECO:0000256" key="8">
    <source>
        <dbReference type="ARBA" id="ARBA00022898"/>
    </source>
</evidence>
<evidence type="ECO:0000256" key="12">
    <source>
        <dbReference type="ARBA" id="ARBA00047931"/>
    </source>
</evidence>
<dbReference type="Proteomes" id="UP001141434">
    <property type="component" value="Unassembled WGS sequence"/>
</dbReference>
<evidence type="ECO:0000256" key="17">
    <source>
        <dbReference type="SAM" id="Phobius"/>
    </source>
</evidence>
<evidence type="ECO:0000256" key="16">
    <source>
        <dbReference type="ARBA" id="ARBA00079149"/>
    </source>
</evidence>
<accession>A0A9W9KQU0</accession>
<dbReference type="InterPro" id="IPR050214">
    <property type="entry name" value="Cys_Synth/Cystath_Beta-Synth"/>
</dbReference>
<dbReference type="FunFam" id="3.40.50.1100:FF:000049">
    <property type="entry name" value="Cysteine synthase, putative"/>
    <property type="match status" value="1"/>
</dbReference>
<dbReference type="EC" id="2.5.1.47" evidence="4"/>
<comment type="similarity">
    <text evidence="3">Belongs to the cysteine synthase/cystathionine beta-synthase family.</text>
</comment>
<name>A0A9W9KQU0_9EURO</name>
<dbReference type="GO" id="GO:0005741">
    <property type="term" value="C:mitochondrial outer membrane"/>
    <property type="evidence" value="ECO:0007669"/>
    <property type="project" value="UniProtKB-SubCell"/>
</dbReference>
<dbReference type="InterPro" id="IPR036052">
    <property type="entry name" value="TrpB-like_PALP_sf"/>
</dbReference>
<evidence type="ECO:0000256" key="13">
    <source>
        <dbReference type="ARBA" id="ARBA00072090"/>
    </source>
</evidence>
<dbReference type="OrthoDB" id="10259545at2759"/>